<dbReference type="RefSeq" id="WP_075065242.1">
    <property type="nucleotide sequence ID" value="NZ_LKAJ02000001.1"/>
</dbReference>
<feature type="transmembrane region" description="Helical" evidence="1">
    <location>
        <begin position="60"/>
        <end position="76"/>
    </location>
</feature>
<reference evidence="3" key="1">
    <citation type="submission" date="2015-09" db="EMBL/GenBank/DDBJ databases">
        <title>Draft Genome Sequences of Two Novel Amoeba-resistant Intranuclear Bacteria, Candidatus Berkiella cookevillensis and Candidatus Berkiella aquae.</title>
        <authorList>
            <person name="Mehari Y.T."/>
            <person name="Arivett B.A."/>
            <person name="Farone A.L."/>
            <person name="Gunderson J.H."/>
            <person name="Farone M.B."/>
        </authorList>
    </citation>
    <scope>NUCLEOTIDE SEQUENCE [LARGE SCALE GENOMIC DNA]</scope>
    <source>
        <strain evidence="3">HT99</strain>
    </source>
</reference>
<protein>
    <submittedName>
        <fullName evidence="4">YcxB family protein</fullName>
    </submittedName>
</protein>
<evidence type="ECO:0000313" key="5">
    <source>
        <dbReference type="Proteomes" id="UP000051497"/>
    </source>
</evidence>
<dbReference type="AlphaFoldDB" id="A0A0Q9YYV2"/>
<reference evidence="4" key="2">
    <citation type="journal article" date="2016" name="Genome Announc.">
        <title>Draft Genome Sequences of Two Novel Amoeba-Resistant Intranuclear Bacteria, 'Candidatus Berkiella cookevillensis' and 'Candidatus Berkiella aquae'.</title>
        <authorList>
            <person name="Mehari Y.T."/>
            <person name="Arivett B.A."/>
            <person name="Farone A.L."/>
            <person name="Gunderson J.H."/>
            <person name="Farone M.B."/>
        </authorList>
    </citation>
    <scope>NUCLEOTIDE SEQUENCE</scope>
    <source>
        <strain evidence="4">HT99</strain>
    </source>
</reference>
<evidence type="ECO:0000259" key="2">
    <source>
        <dbReference type="Pfam" id="PF14317"/>
    </source>
</evidence>
<comment type="caution">
    <text evidence="3">The sequence shown here is derived from an EMBL/GenBank/DDBJ whole genome shotgun (WGS) entry which is preliminary data.</text>
</comment>
<dbReference type="OrthoDB" id="9857966at2"/>
<accession>A0A0Q9YYV2</accession>
<dbReference type="EMBL" id="LKAJ01000002">
    <property type="protein sequence ID" value="KRG22180.1"/>
    <property type="molecule type" value="Genomic_DNA"/>
</dbReference>
<evidence type="ECO:0000313" key="4">
    <source>
        <dbReference type="EMBL" id="MCS5712617.1"/>
    </source>
</evidence>
<sequence length="176" mass="20234">MEIQVSYQPTAKELMKASSLYVEKKPFFLLIINAMNVFAGIIVILMGIKLYYYGLIPEEWMAGAMGIAWIFGRRPLNEKLLMHRLKDSQILDVPINIVFSLNGIAWSGKGLVTGNMAWGDIRYILEAKNGFLIPNATTRFIWLPFRGFKSAEDILALREAFVQRNIIPRKYLKWEC</sequence>
<evidence type="ECO:0000256" key="1">
    <source>
        <dbReference type="SAM" id="Phobius"/>
    </source>
</evidence>
<dbReference type="EMBL" id="LKAJ02000001">
    <property type="protein sequence ID" value="MCS5712617.1"/>
    <property type="molecule type" value="Genomic_DNA"/>
</dbReference>
<reference evidence="4" key="3">
    <citation type="submission" date="2021-06" db="EMBL/GenBank/DDBJ databases">
        <title>Genomic Description and Analysis of Intracellular Bacteria, Candidatus Berkiella cookevillensis and Candidatus Berkiella aquae.</title>
        <authorList>
            <person name="Kidane D.T."/>
            <person name="Mehari Y.T."/>
            <person name="Rice F.C."/>
            <person name="Arivett B.A."/>
            <person name="Farone A.L."/>
            <person name="Berk S.G."/>
            <person name="Farone M.B."/>
        </authorList>
    </citation>
    <scope>NUCLEOTIDE SEQUENCE</scope>
    <source>
        <strain evidence="4">HT99</strain>
    </source>
</reference>
<keyword evidence="1" id="KW-1133">Transmembrane helix</keyword>
<feature type="domain" description="YcxB-like C-terminal" evidence="2">
    <location>
        <begin position="100"/>
        <end position="160"/>
    </location>
</feature>
<dbReference type="InterPro" id="IPR025588">
    <property type="entry name" value="YcxB-like_C"/>
</dbReference>
<dbReference type="Pfam" id="PF14317">
    <property type="entry name" value="YcxB"/>
    <property type="match status" value="1"/>
</dbReference>
<feature type="transmembrane region" description="Helical" evidence="1">
    <location>
        <begin position="27"/>
        <end position="48"/>
    </location>
</feature>
<keyword evidence="5" id="KW-1185">Reference proteome</keyword>
<dbReference type="Proteomes" id="UP000051497">
    <property type="component" value="Unassembled WGS sequence"/>
</dbReference>
<gene>
    <name evidence="3" type="ORF">HT99x_00599</name>
    <name evidence="4" type="ORF">HT99x_014345</name>
</gene>
<keyword evidence="1" id="KW-0812">Transmembrane</keyword>
<proteinExistence type="predicted"/>
<name>A0A0Q9YYV2_9GAMM</name>
<organism evidence="3">
    <name type="scientific">Candidatus Berkiella aquae</name>
    <dbReference type="NCBI Taxonomy" id="295108"/>
    <lineage>
        <taxon>Bacteria</taxon>
        <taxon>Pseudomonadati</taxon>
        <taxon>Pseudomonadota</taxon>
        <taxon>Gammaproteobacteria</taxon>
        <taxon>Candidatus Berkiellales</taxon>
        <taxon>Candidatus Berkiellaceae</taxon>
        <taxon>Candidatus Berkiella</taxon>
    </lineage>
</organism>
<keyword evidence="1" id="KW-0472">Membrane</keyword>
<evidence type="ECO:0000313" key="3">
    <source>
        <dbReference type="EMBL" id="KRG22180.1"/>
    </source>
</evidence>
<dbReference type="STRING" id="295108.HT99x_00599"/>